<evidence type="ECO:0000256" key="4">
    <source>
        <dbReference type="ARBA" id="ARBA00023157"/>
    </source>
</evidence>
<accession>A0A9D1PMW1</accession>
<keyword evidence="6" id="KW-1133">Transmembrane helix</keyword>
<dbReference type="InterPro" id="IPR050553">
    <property type="entry name" value="Thioredoxin_ResA/DsbE_sf"/>
</dbReference>
<dbReference type="PROSITE" id="PS51352">
    <property type="entry name" value="THIOREDOXIN_2"/>
    <property type="match status" value="1"/>
</dbReference>
<keyword evidence="6" id="KW-0472">Membrane</keyword>
<proteinExistence type="predicted"/>
<comment type="caution">
    <text evidence="8">The sequence shown here is derived from an EMBL/GenBank/DDBJ whole genome shotgun (WGS) entry which is preliminary data.</text>
</comment>
<evidence type="ECO:0000313" key="9">
    <source>
        <dbReference type="Proteomes" id="UP000823937"/>
    </source>
</evidence>
<feature type="domain" description="Thioredoxin" evidence="7">
    <location>
        <begin position="46"/>
        <end position="187"/>
    </location>
</feature>
<evidence type="ECO:0000256" key="2">
    <source>
        <dbReference type="ARBA" id="ARBA00022748"/>
    </source>
</evidence>
<gene>
    <name evidence="8" type="primary">resA</name>
    <name evidence="8" type="ORF">H9895_07550</name>
</gene>
<evidence type="ECO:0000256" key="1">
    <source>
        <dbReference type="ARBA" id="ARBA00004196"/>
    </source>
</evidence>
<dbReference type="GO" id="GO:0030313">
    <property type="term" value="C:cell envelope"/>
    <property type="evidence" value="ECO:0007669"/>
    <property type="project" value="UniProtKB-SubCell"/>
</dbReference>
<evidence type="ECO:0000313" key="8">
    <source>
        <dbReference type="EMBL" id="HIV74912.1"/>
    </source>
</evidence>
<dbReference type="InterPro" id="IPR036249">
    <property type="entry name" value="Thioredoxin-like_sf"/>
</dbReference>
<dbReference type="NCBIfam" id="NF002854">
    <property type="entry name" value="PRK03147.1"/>
    <property type="match status" value="1"/>
</dbReference>
<keyword evidence="5" id="KW-0676">Redox-active center</keyword>
<keyword evidence="2" id="KW-0201">Cytochrome c-type biogenesis</keyword>
<dbReference type="GO" id="GO:0016491">
    <property type="term" value="F:oxidoreductase activity"/>
    <property type="evidence" value="ECO:0007669"/>
    <property type="project" value="InterPro"/>
</dbReference>
<dbReference type="Proteomes" id="UP000823937">
    <property type="component" value="Unassembled WGS sequence"/>
</dbReference>
<name>A0A9D1PMW1_9BACI</name>
<evidence type="ECO:0000259" key="7">
    <source>
        <dbReference type="PROSITE" id="PS51352"/>
    </source>
</evidence>
<comment type="subcellular location">
    <subcellularLocation>
        <location evidence="1">Cell envelope</location>
    </subcellularLocation>
</comment>
<dbReference type="CDD" id="cd02966">
    <property type="entry name" value="TlpA_like_family"/>
    <property type="match status" value="1"/>
</dbReference>
<dbReference type="Pfam" id="PF00578">
    <property type="entry name" value="AhpC-TSA"/>
    <property type="match status" value="1"/>
</dbReference>
<feature type="transmembrane region" description="Helical" evidence="6">
    <location>
        <begin position="17"/>
        <end position="36"/>
    </location>
</feature>
<evidence type="ECO:0000256" key="6">
    <source>
        <dbReference type="SAM" id="Phobius"/>
    </source>
</evidence>
<dbReference type="SUPFAM" id="SSF52833">
    <property type="entry name" value="Thioredoxin-like"/>
    <property type="match status" value="1"/>
</dbReference>
<dbReference type="AlphaFoldDB" id="A0A9D1PMW1"/>
<dbReference type="InterPro" id="IPR000866">
    <property type="entry name" value="AhpC/TSA"/>
</dbReference>
<evidence type="ECO:0000256" key="5">
    <source>
        <dbReference type="ARBA" id="ARBA00023284"/>
    </source>
</evidence>
<protein>
    <submittedName>
        <fullName evidence="8">Thiol-disulfide oxidoreductase ResA</fullName>
    </submittedName>
</protein>
<dbReference type="EMBL" id="DXHX01000118">
    <property type="protein sequence ID" value="HIV74912.1"/>
    <property type="molecule type" value="Genomic_DNA"/>
</dbReference>
<dbReference type="PANTHER" id="PTHR42852">
    <property type="entry name" value="THIOL:DISULFIDE INTERCHANGE PROTEIN DSBE"/>
    <property type="match status" value="1"/>
</dbReference>
<dbReference type="GO" id="GO:0017004">
    <property type="term" value="P:cytochrome complex assembly"/>
    <property type="evidence" value="ECO:0007669"/>
    <property type="project" value="UniProtKB-KW"/>
</dbReference>
<reference evidence="8" key="2">
    <citation type="submission" date="2021-04" db="EMBL/GenBank/DDBJ databases">
        <authorList>
            <person name="Gilroy R."/>
        </authorList>
    </citation>
    <scope>NUCLEOTIDE SEQUENCE</scope>
    <source>
        <strain evidence="8">CHK169-2315</strain>
    </source>
</reference>
<dbReference type="GO" id="GO:0016209">
    <property type="term" value="F:antioxidant activity"/>
    <property type="evidence" value="ECO:0007669"/>
    <property type="project" value="InterPro"/>
</dbReference>
<dbReference type="PANTHER" id="PTHR42852:SF6">
    <property type="entry name" value="THIOL:DISULFIDE INTERCHANGE PROTEIN DSBE"/>
    <property type="match status" value="1"/>
</dbReference>
<dbReference type="InterPro" id="IPR013766">
    <property type="entry name" value="Thioredoxin_domain"/>
</dbReference>
<keyword evidence="6" id="KW-0812">Transmembrane</keyword>
<keyword evidence="3" id="KW-0735">Signal-anchor</keyword>
<dbReference type="Gene3D" id="3.40.30.10">
    <property type="entry name" value="Glutaredoxin"/>
    <property type="match status" value="1"/>
</dbReference>
<sequence length="188" mass="21486">MGTNNIDKKQNKKKKRYMFRFIVLVILLAAVGYALYFNLTADKDIYEEGDQAPDFQLTQINENNEVESIRLSDLKGKGVMLNFWATYCKPCEAEMPYMEDLYPQYEDDIEIVAVSLDASELVIHQFIDKYNLTFPILHDTKSDVMDLYGVGPIPSTYFIDAEGKIVEVVAGALTLETLEEKFQMIAPN</sequence>
<keyword evidence="4" id="KW-1015">Disulfide bond</keyword>
<reference evidence="8" key="1">
    <citation type="journal article" date="2021" name="PeerJ">
        <title>Extensive microbial diversity within the chicken gut microbiome revealed by metagenomics and culture.</title>
        <authorList>
            <person name="Gilroy R."/>
            <person name="Ravi A."/>
            <person name="Getino M."/>
            <person name="Pursley I."/>
            <person name="Horton D.L."/>
            <person name="Alikhan N.F."/>
            <person name="Baker D."/>
            <person name="Gharbi K."/>
            <person name="Hall N."/>
            <person name="Watson M."/>
            <person name="Adriaenssens E.M."/>
            <person name="Foster-Nyarko E."/>
            <person name="Jarju S."/>
            <person name="Secka A."/>
            <person name="Antonio M."/>
            <person name="Oren A."/>
            <person name="Chaudhuri R.R."/>
            <person name="La Ragione R."/>
            <person name="Hildebrand F."/>
            <person name="Pallen M.J."/>
        </authorList>
    </citation>
    <scope>NUCLEOTIDE SEQUENCE</scope>
    <source>
        <strain evidence="8">CHK169-2315</strain>
    </source>
</reference>
<evidence type="ECO:0000256" key="3">
    <source>
        <dbReference type="ARBA" id="ARBA00022968"/>
    </source>
</evidence>
<organism evidence="8 9">
    <name type="scientific">Candidatus Pseudogracilibacillus intestinigallinarum</name>
    <dbReference type="NCBI Taxonomy" id="2838742"/>
    <lineage>
        <taxon>Bacteria</taxon>
        <taxon>Bacillati</taxon>
        <taxon>Bacillota</taxon>
        <taxon>Bacilli</taxon>
        <taxon>Bacillales</taxon>
        <taxon>Bacillaceae</taxon>
        <taxon>Pseudogracilibacillus</taxon>
    </lineage>
</organism>